<dbReference type="GO" id="GO:0015105">
    <property type="term" value="F:arsenite transmembrane transporter activity"/>
    <property type="evidence" value="ECO:0007669"/>
    <property type="project" value="TreeGrafter"/>
</dbReference>
<name>A0A448K929_9ACTO</name>
<dbReference type="AlphaFoldDB" id="A0A448K929"/>
<feature type="transmembrane region" description="Helical" evidence="8">
    <location>
        <begin position="210"/>
        <end position="231"/>
    </location>
</feature>
<keyword evidence="7 8" id="KW-0472">Membrane</keyword>
<keyword evidence="10" id="KW-1185">Reference proteome</keyword>
<evidence type="ECO:0000313" key="10">
    <source>
        <dbReference type="Proteomes" id="UP000276899"/>
    </source>
</evidence>
<evidence type="ECO:0000256" key="5">
    <source>
        <dbReference type="ARBA" id="ARBA00022692"/>
    </source>
</evidence>
<feature type="transmembrane region" description="Helical" evidence="8">
    <location>
        <begin position="174"/>
        <end position="198"/>
    </location>
</feature>
<comment type="subcellular location">
    <subcellularLocation>
        <location evidence="1">Cell membrane</location>
        <topology evidence="1">Multi-pass membrane protein</topology>
    </subcellularLocation>
</comment>
<evidence type="ECO:0000256" key="2">
    <source>
        <dbReference type="ARBA" id="ARBA00010110"/>
    </source>
</evidence>
<evidence type="ECO:0000256" key="6">
    <source>
        <dbReference type="ARBA" id="ARBA00022989"/>
    </source>
</evidence>
<dbReference type="PANTHER" id="PTHR43057:SF1">
    <property type="entry name" value="ARSENICAL-RESISTANCE PROTEIN 3"/>
    <property type="match status" value="1"/>
</dbReference>
<evidence type="ECO:0000256" key="3">
    <source>
        <dbReference type="ARBA" id="ARBA00022448"/>
    </source>
</evidence>
<keyword evidence="3" id="KW-0813">Transport</keyword>
<keyword evidence="4" id="KW-1003">Cell membrane</keyword>
<sequence length="338" mass="35372">MLPAAPVGRYRCPVSIDGAVDWMERHQVPLYLGSLGLGALLGASSPADLEAAITPVLIALLYATFLGVPLARLRAAFADLRFMAAILAVNFLAAPVLVAGLTRMIADHPALLVGALLVLLAPCVDYVVVFTRLAGGAWEKTLAASPALMLIQMLLLPVWIALLGPSAPIDWRPLAQGLVIIALPLGLAALTHWAARGAMAPVAQRVERGATALMVPLMMATLIVVVASQIATVSSHLGQLVRVVPVFVLFGLVMPVVGRVLGRMAGQDARSRLALAFSGTTRNSLVVLPLALALPADLGLAPIVVVTQTLVELVLMVVYVRLLPAVEAGLGRRAGRQP</sequence>
<evidence type="ECO:0000256" key="7">
    <source>
        <dbReference type="ARBA" id="ARBA00023136"/>
    </source>
</evidence>
<accession>A0A448K929</accession>
<feature type="transmembrane region" description="Helical" evidence="8">
    <location>
        <begin position="51"/>
        <end position="70"/>
    </location>
</feature>
<dbReference type="Proteomes" id="UP000276899">
    <property type="component" value="Chromosome"/>
</dbReference>
<evidence type="ECO:0000313" key="9">
    <source>
        <dbReference type="EMBL" id="VEG73432.1"/>
    </source>
</evidence>
<feature type="transmembrane region" description="Helical" evidence="8">
    <location>
        <begin position="82"/>
        <end position="105"/>
    </location>
</feature>
<keyword evidence="6 8" id="KW-1133">Transmembrane helix</keyword>
<organism evidence="9 10">
    <name type="scientific">Actinomyces slackii</name>
    <dbReference type="NCBI Taxonomy" id="52774"/>
    <lineage>
        <taxon>Bacteria</taxon>
        <taxon>Bacillati</taxon>
        <taxon>Actinomycetota</taxon>
        <taxon>Actinomycetes</taxon>
        <taxon>Actinomycetales</taxon>
        <taxon>Actinomycetaceae</taxon>
        <taxon>Actinomyces</taxon>
    </lineage>
</organism>
<evidence type="ECO:0000256" key="1">
    <source>
        <dbReference type="ARBA" id="ARBA00004651"/>
    </source>
</evidence>
<reference evidence="9 10" key="1">
    <citation type="submission" date="2018-12" db="EMBL/GenBank/DDBJ databases">
        <authorList>
            <consortium name="Pathogen Informatics"/>
        </authorList>
    </citation>
    <scope>NUCLEOTIDE SEQUENCE [LARGE SCALE GENOMIC DNA]</scope>
    <source>
        <strain evidence="9 10">NCTC11923</strain>
    </source>
</reference>
<comment type="similarity">
    <text evidence="2">Belongs to the arsenical resistance-3 (ACR3) (TC 2.A.59) family.</text>
</comment>
<dbReference type="Pfam" id="PF01758">
    <property type="entry name" value="SBF"/>
    <property type="match status" value="1"/>
</dbReference>
<dbReference type="EMBL" id="LR134363">
    <property type="protein sequence ID" value="VEG73432.1"/>
    <property type="molecule type" value="Genomic_DNA"/>
</dbReference>
<dbReference type="GO" id="GO:0005886">
    <property type="term" value="C:plasma membrane"/>
    <property type="evidence" value="ECO:0007669"/>
    <property type="project" value="UniProtKB-SubCell"/>
</dbReference>
<feature type="transmembrane region" description="Helical" evidence="8">
    <location>
        <begin position="142"/>
        <end position="162"/>
    </location>
</feature>
<dbReference type="GO" id="GO:0015297">
    <property type="term" value="F:antiporter activity"/>
    <property type="evidence" value="ECO:0007669"/>
    <property type="project" value="InterPro"/>
</dbReference>
<dbReference type="InterPro" id="IPR002657">
    <property type="entry name" value="BilAc:Na_symport/Acr3"/>
</dbReference>
<feature type="transmembrane region" description="Helical" evidence="8">
    <location>
        <begin position="111"/>
        <end position="130"/>
    </location>
</feature>
<dbReference type="STRING" id="1278298.GCA_000428685_02305"/>
<dbReference type="KEGG" id="asla:NCTC11923_00037"/>
<protein>
    <submittedName>
        <fullName evidence="9">Arsenical-resistance protein</fullName>
    </submittedName>
</protein>
<dbReference type="InterPro" id="IPR038770">
    <property type="entry name" value="Na+/solute_symporter_sf"/>
</dbReference>
<proteinExistence type="inferred from homology"/>
<keyword evidence="5 8" id="KW-0812">Transmembrane</keyword>
<dbReference type="InterPro" id="IPR004706">
    <property type="entry name" value="Arsenical-R_Acr3"/>
</dbReference>
<dbReference type="PANTHER" id="PTHR43057">
    <property type="entry name" value="ARSENITE EFFLUX TRANSPORTER"/>
    <property type="match status" value="1"/>
</dbReference>
<evidence type="ECO:0000256" key="8">
    <source>
        <dbReference type="SAM" id="Phobius"/>
    </source>
</evidence>
<feature type="transmembrane region" description="Helical" evidence="8">
    <location>
        <begin position="243"/>
        <end position="261"/>
    </location>
</feature>
<gene>
    <name evidence="9" type="ORF">NCTC11923_00037</name>
</gene>
<dbReference type="GO" id="GO:0015104">
    <property type="term" value="F:antimonite transmembrane transporter activity"/>
    <property type="evidence" value="ECO:0007669"/>
    <property type="project" value="TreeGrafter"/>
</dbReference>
<evidence type="ECO:0000256" key="4">
    <source>
        <dbReference type="ARBA" id="ARBA00022475"/>
    </source>
</evidence>
<dbReference type="Gene3D" id="1.20.1530.20">
    <property type="match status" value="1"/>
</dbReference>